<dbReference type="SUPFAM" id="SSF47240">
    <property type="entry name" value="Ferritin-like"/>
    <property type="match status" value="1"/>
</dbReference>
<name>A0ABZ1PIQ6_9ACTN</name>
<dbReference type="Pfam" id="PF00210">
    <property type="entry name" value="Ferritin"/>
    <property type="match status" value="1"/>
</dbReference>
<gene>
    <name evidence="2" type="ORF">OG375_04950</name>
</gene>
<evidence type="ECO:0000313" key="3">
    <source>
        <dbReference type="Proteomes" id="UP001346877"/>
    </source>
</evidence>
<dbReference type="Proteomes" id="UP001346877">
    <property type="component" value="Chromosome"/>
</dbReference>
<organism evidence="2 3">
    <name type="scientific">Micromonospora zamorensis</name>
    <dbReference type="NCBI Taxonomy" id="709883"/>
    <lineage>
        <taxon>Bacteria</taxon>
        <taxon>Bacillati</taxon>
        <taxon>Actinomycetota</taxon>
        <taxon>Actinomycetes</taxon>
        <taxon>Micromonosporales</taxon>
        <taxon>Micromonosporaceae</taxon>
        <taxon>Micromonospora</taxon>
    </lineage>
</organism>
<dbReference type="InterPro" id="IPR008331">
    <property type="entry name" value="Ferritin_DPS_dom"/>
</dbReference>
<keyword evidence="3" id="KW-1185">Reference proteome</keyword>
<accession>A0ABZ1PIQ6</accession>
<dbReference type="Gene3D" id="1.20.1260.10">
    <property type="match status" value="1"/>
</dbReference>
<dbReference type="InterPro" id="IPR012347">
    <property type="entry name" value="Ferritin-like"/>
</dbReference>
<evidence type="ECO:0000259" key="1">
    <source>
        <dbReference type="Pfam" id="PF00210"/>
    </source>
</evidence>
<dbReference type="RefSeq" id="WP_053652655.1">
    <property type="nucleotide sequence ID" value="NZ_CP107936.1"/>
</dbReference>
<feature type="domain" description="Ferritin/DPS" evidence="1">
    <location>
        <begin position="23"/>
        <end position="157"/>
    </location>
</feature>
<evidence type="ECO:0000313" key="2">
    <source>
        <dbReference type="EMBL" id="WUI83695.1"/>
    </source>
</evidence>
<reference evidence="2 3" key="1">
    <citation type="submission" date="2022-10" db="EMBL/GenBank/DDBJ databases">
        <title>The complete genomes of actinobacterial strains from the NBC collection.</title>
        <authorList>
            <person name="Joergensen T.S."/>
            <person name="Alvarez Arevalo M."/>
            <person name="Sterndorff E.B."/>
            <person name="Faurdal D."/>
            <person name="Vuksanovic O."/>
            <person name="Mourched A.-S."/>
            <person name="Charusanti P."/>
            <person name="Shaw S."/>
            <person name="Blin K."/>
            <person name="Weber T."/>
        </authorList>
    </citation>
    <scope>NUCLEOTIDE SEQUENCE [LARGE SCALE GENOMIC DNA]</scope>
    <source>
        <strain evidence="2 3">NBC_00396</strain>
    </source>
</reference>
<dbReference type="InterPro" id="IPR009078">
    <property type="entry name" value="Ferritin-like_SF"/>
</dbReference>
<proteinExistence type="predicted"/>
<dbReference type="EMBL" id="CP107941">
    <property type="protein sequence ID" value="WUI83695.1"/>
    <property type="molecule type" value="Genomic_DNA"/>
</dbReference>
<protein>
    <submittedName>
        <fullName evidence="2">Ferritin-like domain-containing protein</fullName>
    </submittedName>
</protein>
<sequence length="179" mass="19272">MWDPDDGPITPSNRADLSAVARLLNVLLSSVIVSSLQYEHHALLVRGLSAQPVAAYLLTCADDDRAEARALAARIRDLGFAADHDPQHIAGRSRISFQSFAAGDLTGIVAQNLVAARILVQTLQEAVRWVGDADPTTRRLLERLLEAKEAQAWVLAAESAPGRPAEQITGAQEVTRGHP</sequence>